<proteinExistence type="predicted"/>
<dbReference type="EMBL" id="SEOQ01000367">
    <property type="protein sequence ID" value="TFY64604.1"/>
    <property type="molecule type" value="Genomic_DNA"/>
</dbReference>
<reference evidence="1 2" key="1">
    <citation type="submission" date="2019-02" db="EMBL/GenBank/DDBJ databases">
        <title>Genome sequencing of the rare red list fungi Dentipellis fragilis.</title>
        <authorList>
            <person name="Buettner E."/>
            <person name="Kellner H."/>
        </authorList>
    </citation>
    <scope>NUCLEOTIDE SEQUENCE [LARGE SCALE GENOMIC DNA]</scope>
    <source>
        <strain evidence="1 2">DSM 105465</strain>
    </source>
</reference>
<keyword evidence="2" id="KW-1185">Reference proteome</keyword>
<organism evidence="1 2">
    <name type="scientific">Dentipellis fragilis</name>
    <dbReference type="NCBI Taxonomy" id="205917"/>
    <lineage>
        <taxon>Eukaryota</taxon>
        <taxon>Fungi</taxon>
        <taxon>Dikarya</taxon>
        <taxon>Basidiomycota</taxon>
        <taxon>Agaricomycotina</taxon>
        <taxon>Agaricomycetes</taxon>
        <taxon>Russulales</taxon>
        <taxon>Hericiaceae</taxon>
        <taxon>Dentipellis</taxon>
    </lineage>
</organism>
<dbReference type="AlphaFoldDB" id="A0A4Y9YQ98"/>
<accession>A0A4Y9YQ98</accession>
<evidence type="ECO:0008006" key="3">
    <source>
        <dbReference type="Google" id="ProtNLM"/>
    </source>
</evidence>
<dbReference type="OrthoDB" id="3242181at2759"/>
<protein>
    <recommendedName>
        <fullName evidence="3">Arrestin-like N-terminal domain-containing protein</fullName>
    </recommendedName>
</protein>
<evidence type="ECO:0000313" key="2">
    <source>
        <dbReference type="Proteomes" id="UP000298327"/>
    </source>
</evidence>
<comment type="caution">
    <text evidence="1">The sequence shown here is derived from an EMBL/GenBank/DDBJ whole genome shotgun (WGS) entry which is preliminary data.</text>
</comment>
<sequence length="433" mass="46454">MSSVSLPSYAPPDLGRIPSYTAEPQSHERRIAHALAYRRPSADFVKQSKLGGVSLHLSAPPAEAASRSYGTRGPVEGTLELSKIEGLAYVAVKIEGFLKLKEVAGGGTTSTVLCNETITLWRKGIDPSPCPTQFSFSAVLPTEFSDEKGSYSLPPTYEAHLSGLPGFQANVEYAVTAIASKNKTVVLSIGATTVTSPFTYYPRTRPAQAVPPPLLPMSYAPGLQETPLWRAHDSSLVSRVAGSRGISCNLFLAKSHVFHMRQPIPFHLSFSGSAMSLASLLPFLPTQGQSPTKSCMRLQVLRQTSIDVNNDYILSGSKTEIWRVVNIGEGTFRRTNDGGDYLALAGEIRINPDVSVGGFKAGGLWVKDCIVFTITPPDALKGPIGDLRQVIPIRLTTDPYAADGSGAYVLQASPADSQVFDFEAPTLQYHAPG</sequence>
<dbReference type="Proteomes" id="UP000298327">
    <property type="component" value="Unassembled WGS sequence"/>
</dbReference>
<evidence type="ECO:0000313" key="1">
    <source>
        <dbReference type="EMBL" id="TFY64604.1"/>
    </source>
</evidence>
<name>A0A4Y9YQ98_9AGAM</name>
<gene>
    <name evidence="1" type="ORF">EVG20_g5888</name>
</gene>